<dbReference type="AlphaFoldDB" id="A0A382Q7E8"/>
<name>A0A382Q7E8_9ZZZZ</name>
<evidence type="ECO:0000313" key="1">
    <source>
        <dbReference type="EMBL" id="SVC80402.1"/>
    </source>
</evidence>
<accession>A0A382Q7E8</accession>
<proteinExistence type="predicted"/>
<feature type="non-terminal residue" evidence="1">
    <location>
        <position position="1"/>
    </location>
</feature>
<organism evidence="1">
    <name type="scientific">marine metagenome</name>
    <dbReference type="NCBI Taxonomy" id="408172"/>
    <lineage>
        <taxon>unclassified sequences</taxon>
        <taxon>metagenomes</taxon>
        <taxon>ecological metagenomes</taxon>
    </lineage>
</organism>
<protein>
    <submittedName>
        <fullName evidence="1">Uncharacterized protein</fullName>
    </submittedName>
</protein>
<sequence length="32" mass="3720">NESELLLFAAVRIQHPKKEVDNSVYCAIYKKL</sequence>
<dbReference type="EMBL" id="UINC01111872">
    <property type="protein sequence ID" value="SVC80402.1"/>
    <property type="molecule type" value="Genomic_DNA"/>
</dbReference>
<gene>
    <name evidence="1" type="ORF">METZ01_LOCUS333256</name>
</gene>
<reference evidence="1" key="1">
    <citation type="submission" date="2018-05" db="EMBL/GenBank/DDBJ databases">
        <authorList>
            <person name="Lanie J.A."/>
            <person name="Ng W.-L."/>
            <person name="Kazmierczak K.M."/>
            <person name="Andrzejewski T.M."/>
            <person name="Davidsen T.M."/>
            <person name="Wayne K.J."/>
            <person name="Tettelin H."/>
            <person name="Glass J.I."/>
            <person name="Rusch D."/>
            <person name="Podicherti R."/>
            <person name="Tsui H.-C.T."/>
            <person name="Winkler M.E."/>
        </authorList>
    </citation>
    <scope>NUCLEOTIDE SEQUENCE</scope>
</reference>